<organism evidence="3 4">
    <name type="scientific">Fibrella forsythiae</name>
    <dbReference type="NCBI Taxonomy" id="2817061"/>
    <lineage>
        <taxon>Bacteria</taxon>
        <taxon>Pseudomonadati</taxon>
        <taxon>Bacteroidota</taxon>
        <taxon>Cytophagia</taxon>
        <taxon>Cytophagales</taxon>
        <taxon>Spirosomataceae</taxon>
        <taxon>Fibrella</taxon>
    </lineage>
</organism>
<feature type="domain" description="Gliding motility protein SprA N-terminal" evidence="2">
    <location>
        <begin position="195"/>
        <end position="497"/>
    </location>
</feature>
<evidence type="ECO:0000256" key="1">
    <source>
        <dbReference type="SAM" id="MobiDB-lite"/>
    </source>
</evidence>
<reference evidence="3 4" key="1">
    <citation type="submission" date="2021-03" db="EMBL/GenBank/DDBJ databases">
        <title>Fibrella sp. HMF5405 genome sequencing and assembly.</title>
        <authorList>
            <person name="Kang H."/>
            <person name="Kim H."/>
            <person name="Bae S."/>
            <person name="Joh K."/>
        </authorList>
    </citation>
    <scope>NUCLEOTIDE SEQUENCE [LARGE SCALE GENOMIC DNA]</scope>
    <source>
        <strain evidence="3 4">HMF5405</strain>
    </source>
</reference>
<evidence type="ECO:0000313" key="4">
    <source>
        <dbReference type="Proteomes" id="UP000664628"/>
    </source>
</evidence>
<name>A0ABS3JNX0_9BACT</name>
<feature type="region of interest" description="Disordered" evidence="1">
    <location>
        <begin position="47"/>
        <end position="66"/>
    </location>
</feature>
<protein>
    <submittedName>
        <fullName evidence="3">Cell surface protein SprA</fullName>
    </submittedName>
</protein>
<dbReference type="NCBIfam" id="TIGR04189">
    <property type="entry name" value="surface_SprA"/>
    <property type="match status" value="1"/>
</dbReference>
<dbReference type="Proteomes" id="UP000664628">
    <property type="component" value="Unassembled WGS sequence"/>
</dbReference>
<keyword evidence="4" id="KW-1185">Reference proteome</keyword>
<feature type="domain" description="Gliding motility protein SprA N-terminal" evidence="2">
    <location>
        <begin position="1229"/>
        <end position="1734"/>
    </location>
</feature>
<gene>
    <name evidence="3" type="primary">sprA</name>
    <name evidence="3" type="ORF">J2I46_24160</name>
</gene>
<dbReference type="Pfam" id="PF14349">
    <property type="entry name" value="SprA_N"/>
    <property type="match status" value="2"/>
</dbReference>
<evidence type="ECO:0000259" key="2">
    <source>
        <dbReference type="Pfam" id="PF14349"/>
    </source>
</evidence>
<evidence type="ECO:0000313" key="3">
    <source>
        <dbReference type="EMBL" id="MBO0951700.1"/>
    </source>
</evidence>
<dbReference type="InterPro" id="IPR026377">
    <property type="entry name" value="Cell_surface_SprA"/>
</dbReference>
<dbReference type="EMBL" id="JAFMYW010000008">
    <property type="protein sequence ID" value="MBO0951700.1"/>
    <property type="molecule type" value="Genomic_DNA"/>
</dbReference>
<dbReference type="InterPro" id="IPR025684">
    <property type="entry name" value="SprA_N_dom"/>
</dbReference>
<accession>A0ABS3JNX0</accession>
<proteinExistence type="predicted"/>
<sequence>MVKRYTCRTSLFCSMLPDKRPVFTAQRGAYWLFTVALLLSAGAGIQAQTPARRGRTAPAPQRTPEQIKAANDAAKARADSVKAAAQERIDSLRAVKNASRRPSVQWTDRYATRFSDRNPRTPYLLRDPKSLSTDFRMQPDRTVTVTERLLPRPGVAAPSVVNPSVITAPGTSAPTSQTVTPRTNGLIYRPGENLPYSDYNRLQNQRIEDRLFRENAARRDGQSAVSGRGLIPKLEVPPVFDRIFGGNNIDFKPNGFVTLDLGYLHQFIDNPAVPVRLRRQGNLIFNEQISINFNGQIGERLGVLANFDTKASFNFENALKVNYRPQGLIPNMPNVPGLNGGMPQMPQVPGLPNLPAFGSKLSNPQMPFTPQNESILQNIELGNLTWTLNSQLIPGVQNLFGVKLQTRFGKLNATTVLSQQRSKKQEITLRGGTLNRPFEIRADQYDENRHFFLSQFFRSNYERSMKSLPVITSGVTITRLEVYVTNRTNTTDQLRNVVGFSDLAEPVPFNRSNPNIQTSALPTAPADNAANTLFSRLKASSALRNADQTPDVLTGTFGLQRGTDYDMLRGAKRLTEREYRFNSQLGYISLITPLRNDEVLAVSYEYTYQGRRYQVGELTEDYQSQTEDKVLYLKLLKSTTIRNNLQNPMWNLMMKNVYSLNTNALSKQGFQMRIVYKDDVSGIDNPNLQDSRLANIPLVQVFNVDQLNAQLDPQPDGNFDYIEDYTVDSRNGKIIFPVLEPFGSFLRNKLQDPIYESKYVFEELYRTTLADAQQVAVKNKFFIKGSFQSGQGQGIDLPYGVKEQSVTVSAGGVPLVPGQDYVVEGQRVRILNESVSNSGREIKISFETPDLFQNQIRTLVGARLDYRLTPDINLGVTAMNMRETPSGFLTRVAIGNEPVNNTMLGFDINLRKDSPGLTRILDRLPFIQTKEPSAIQFTGEVAELIPGVSPRANNNAFIDDFEATRTIFDLTRQPTRWKMGSTPQEFPQGTNGNVLEYGYRRARTSIYSVDQTLYLPDASGASGSNLTQADLTNVYERYFLPNVLFPGRSPRQIQQPENILDFAYFPSERGMYNYNPNLNNDGTLPNPRQNFGAVTRAISSDNDFDNANIENITFWLMDPFVQGENGKVRGNPDNSQNFPNSTGGILHFNLGDVSEDVVKDGRYEFENGIPLDSANARLGGRLVDTPWGKAPTQQFVTNAFTNQEGARQKQDIGLDGLNNPEEQAKFKPYLDAVRTRVTNQEALRQIESDPSNDDFRYYLGPQADSARYVVARYKAFMGMEGNSPETAADLNNYTSPASSILPDIEDLNVDNTINEQEAYYDYGIDLRPGRLAVGNGYIIDKVNAEGVDWYLFRIPVRNFNNKVGNINGFKSIRFFRMYLTDFSQPVVLRFAQLQMEANQYRRYAGDLTQRGLQDVPEPYDAQFKVSAVNVEENSQTSADKYVYDVPPGFIRDVDYTQPNNNVQLNEQSMALSVTNLRDGDSRGAFRNTNFDFVNRDRLKMFVHMHNPTNEDGQVGAFIRIGTDYTENYYEIEIPGLKSTKPGPVTTDEIWPSQNELDIAFSELIDLKAARNKLLTRRTGLPFTQPSANQRYNLTIVGNPDLSAVQSIMIGVRNPKTVDEQAKTFTIWVDELRATGINQRSGMAAIGALNLRLADVATITASGRYSGFGFGGVQTKPTERSREEATEFGLTAALSIDKFLPVKWGLKIPVYVNYDSRLVTPQFNPLDPDTPLEQSIASLPEGNVPSPAEYRRLVQDMTTRRGINFSNVRKLRLDANGKAHFWDIENFGFNYAYNDIRRNNILTGEYIQEQYKGGVTYNYSPQSKPFEPFRNVKGLERKYLYWLKDFNLNLLPSVISIRADIDRNYIKTQLRNVDLSTNGISPQFEKYFYFNRYYDLTWNLTKNLVVTYRAAANAIIDEPYGEINTAYKRDSVWRSLQELGRMKNYQQSINTTYRVPFDKFPIVNWVQADVAYNIGYQFTANSYGIKDSLLVPFGNTIRNNREVAITGKVDLVLLYNKIRALRWANTPTPSKLNFARNPGSIQQINPGGDRLLKSFVRALLTVRGINVSYSVQENTILPGFLLTPTLLGMADFGAPGLPFVLGSQDGSIAQRAARAGWLSPSTVQNAPFTQAMTKRFLATTTLEPFRDFRINVTANYNRSDNYQEFYRPAITGAGFSSQAPVRSGSYSMSYFSFGTTFERLRADNTSPVFDKFEAYRDILQQRLNADNPIARDNPTGYNKNSQDVLIPAFFAAYSGSNPWSVKYSPFYNLPFPNWDLNYSGLNKVKPFSKVFTSFNLVHRYTSTYSVGNFVSSLSYEAQFVNLAVNDYNISRQLNENGQFIPIFVMSTMTMSERFGPFIGIRFQTKNRLNGALEYNRSRDAALNLTNAQVAEVSTADVTASLGFTKQNVRLPFRINGAVRRLKNDLTFNCALTLRDTRTIQRKLEAEQIITAGNVNFQVRPQLSYVVNRRLNVNFYFDRTFNDPLVSNSFIRATTSGGVQVRFNLAE</sequence>
<comment type="caution">
    <text evidence="3">The sequence shown here is derived from an EMBL/GenBank/DDBJ whole genome shotgun (WGS) entry which is preliminary data.</text>
</comment>